<protein>
    <recommendedName>
        <fullName evidence="3">Trichothecene 3-O-acetyltransferase</fullName>
    </recommendedName>
</protein>
<dbReference type="EMBL" id="JAUIQD010000005">
    <property type="protein sequence ID" value="KAK3349629.1"/>
    <property type="molecule type" value="Genomic_DNA"/>
</dbReference>
<dbReference type="AlphaFoldDB" id="A0AAJ0MCH6"/>
<proteinExistence type="predicted"/>
<evidence type="ECO:0008006" key="3">
    <source>
        <dbReference type="Google" id="ProtNLM"/>
    </source>
</evidence>
<keyword evidence="2" id="KW-1185">Reference proteome</keyword>
<reference evidence="1" key="1">
    <citation type="journal article" date="2023" name="Mol. Phylogenet. Evol.">
        <title>Genome-scale phylogeny and comparative genomics of the fungal order Sordariales.</title>
        <authorList>
            <person name="Hensen N."/>
            <person name="Bonometti L."/>
            <person name="Westerberg I."/>
            <person name="Brannstrom I.O."/>
            <person name="Guillou S."/>
            <person name="Cros-Aarteil S."/>
            <person name="Calhoun S."/>
            <person name="Haridas S."/>
            <person name="Kuo A."/>
            <person name="Mondo S."/>
            <person name="Pangilinan J."/>
            <person name="Riley R."/>
            <person name="LaButti K."/>
            <person name="Andreopoulos B."/>
            <person name="Lipzen A."/>
            <person name="Chen C."/>
            <person name="Yan M."/>
            <person name="Daum C."/>
            <person name="Ng V."/>
            <person name="Clum A."/>
            <person name="Steindorff A."/>
            <person name="Ohm R.A."/>
            <person name="Martin F."/>
            <person name="Silar P."/>
            <person name="Natvig D.O."/>
            <person name="Lalanne C."/>
            <person name="Gautier V."/>
            <person name="Ament-Velasquez S.L."/>
            <person name="Kruys A."/>
            <person name="Hutchinson M.I."/>
            <person name="Powell A.J."/>
            <person name="Barry K."/>
            <person name="Miller A.N."/>
            <person name="Grigoriev I.V."/>
            <person name="Debuchy R."/>
            <person name="Gladieux P."/>
            <person name="Hiltunen Thoren M."/>
            <person name="Johannesson H."/>
        </authorList>
    </citation>
    <scope>NUCLEOTIDE SEQUENCE</scope>
    <source>
        <strain evidence="1">CBS 955.72</strain>
    </source>
</reference>
<accession>A0AAJ0MCH6</accession>
<dbReference type="InterPro" id="IPR023213">
    <property type="entry name" value="CAT-like_dom_sf"/>
</dbReference>
<dbReference type="Gene3D" id="3.30.559.10">
    <property type="entry name" value="Chloramphenicol acetyltransferase-like domain"/>
    <property type="match status" value="1"/>
</dbReference>
<evidence type="ECO:0000313" key="2">
    <source>
        <dbReference type="Proteomes" id="UP001275084"/>
    </source>
</evidence>
<sequence>MLAFCPRYIRQLTNSGKQENLDGVLATIAPVRDKTSLFFRGDSYPAMSFFVTDWRDSRPTEADFGFAKPYAFRFPFNTDSAGLTVALLARTGDGAPAGKDEGNEFCIAFEKELQRI</sequence>
<dbReference type="Proteomes" id="UP001275084">
    <property type="component" value="Unassembled WGS sequence"/>
</dbReference>
<comment type="caution">
    <text evidence="1">The sequence shown here is derived from an EMBL/GenBank/DDBJ whole genome shotgun (WGS) entry which is preliminary data.</text>
</comment>
<organism evidence="1 2">
    <name type="scientific">Lasiosphaeria hispida</name>
    <dbReference type="NCBI Taxonomy" id="260671"/>
    <lineage>
        <taxon>Eukaryota</taxon>
        <taxon>Fungi</taxon>
        <taxon>Dikarya</taxon>
        <taxon>Ascomycota</taxon>
        <taxon>Pezizomycotina</taxon>
        <taxon>Sordariomycetes</taxon>
        <taxon>Sordariomycetidae</taxon>
        <taxon>Sordariales</taxon>
        <taxon>Lasiosphaeriaceae</taxon>
        <taxon>Lasiosphaeria</taxon>
    </lineage>
</organism>
<evidence type="ECO:0000313" key="1">
    <source>
        <dbReference type="EMBL" id="KAK3349629.1"/>
    </source>
</evidence>
<name>A0AAJ0MCH6_9PEZI</name>
<reference evidence="1" key="2">
    <citation type="submission" date="2023-06" db="EMBL/GenBank/DDBJ databases">
        <authorList>
            <consortium name="Lawrence Berkeley National Laboratory"/>
            <person name="Haridas S."/>
            <person name="Hensen N."/>
            <person name="Bonometti L."/>
            <person name="Westerberg I."/>
            <person name="Brannstrom I.O."/>
            <person name="Guillou S."/>
            <person name="Cros-Aarteil S."/>
            <person name="Calhoun S."/>
            <person name="Kuo A."/>
            <person name="Mondo S."/>
            <person name="Pangilinan J."/>
            <person name="Riley R."/>
            <person name="Labutti K."/>
            <person name="Andreopoulos B."/>
            <person name="Lipzen A."/>
            <person name="Chen C."/>
            <person name="Yanf M."/>
            <person name="Daum C."/>
            <person name="Ng V."/>
            <person name="Clum A."/>
            <person name="Steindorff A."/>
            <person name="Ohm R."/>
            <person name="Martin F."/>
            <person name="Silar P."/>
            <person name="Natvig D."/>
            <person name="Lalanne C."/>
            <person name="Gautier V."/>
            <person name="Ament-Velasquez S.L."/>
            <person name="Kruys A."/>
            <person name="Hutchinson M.I."/>
            <person name="Powell A.J."/>
            <person name="Barry K."/>
            <person name="Miller A.N."/>
            <person name="Grigoriev I.V."/>
            <person name="Debuchy R."/>
            <person name="Gladieux P."/>
            <person name="Thoren M.H."/>
            <person name="Johannesson H."/>
        </authorList>
    </citation>
    <scope>NUCLEOTIDE SEQUENCE</scope>
    <source>
        <strain evidence="1">CBS 955.72</strain>
    </source>
</reference>
<gene>
    <name evidence="1" type="ORF">B0T25DRAFT_570248</name>
</gene>